<dbReference type="EMBL" id="JASCZI010213112">
    <property type="protein sequence ID" value="MED6200852.1"/>
    <property type="molecule type" value="Genomic_DNA"/>
</dbReference>
<feature type="compositionally biased region" description="Acidic residues" evidence="1">
    <location>
        <begin position="333"/>
        <end position="342"/>
    </location>
</feature>
<proteinExistence type="predicted"/>
<evidence type="ECO:0008006" key="4">
    <source>
        <dbReference type="Google" id="ProtNLM"/>
    </source>
</evidence>
<protein>
    <recommendedName>
        <fullName evidence="4">DUF4283 domain-containing protein</fullName>
    </recommendedName>
</protein>
<dbReference type="PANTHER" id="PTHR34427">
    <property type="entry name" value="DUF4283 DOMAIN PROTEIN"/>
    <property type="match status" value="1"/>
</dbReference>
<evidence type="ECO:0000313" key="3">
    <source>
        <dbReference type="Proteomes" id="UP001341840"/>
    </source>
</evidence>
<evidence type="ECO:0000313" key="2">
    <source>
        <dbReference type="EMBL" id="MED6200852.1"/>
    </source>
</evidence>
<dbReference type="PANTHER" id="PTHR34427:SF5">
    <property type="entry name" value="DUF4283 DOMAIN-CONTAINING PROTEIN"/>
    <property type="match status" value="1"/>
</dbReference>
<comment type="caution">
    <text evidence="2">The sequence shown here is derived from an EMBL/GenBank/DDBJ whole genome shotgun (WGS) entry which is preliminary data.</text>
</comment>
<feature type="region of interest" description="Disordered" evidence="1">
    <location>
        <begin position="330"/>
        <end position="360"/>
    </location>
</feature>
<gene>
    <name evidence="2" type="ORF">PIB30_089306</name>
</gene>
<dbReference type="Proteomes" id="UP001341840">
    <property type="component" value="Unassembled WGS sequence"/>
</dbReference>
<reference evidence="2 3" key="1">
    <citation type="journal article" date="2023" name="Plants (Basel)">
        <title>Bridging the Gap: Combining Genomics and Transcriptomics Approaches to Understand Stylosanthes scabra, an Orphan Legume from the Brazilian Caatinga.</title>
        <authorList>
            <person name="Ferreira-Neto J.R.C."/>
            <person name="da Silva M.D."/>
            <person name="Binneck E."/>
            <person name="de Melo N.F."/>
            <person name="da Silva R.H."/>
            <person name="de Melo A.L.T.M."/>
            <person name="Pandolfi V."/>
            <person name="Bustamante F.O."/>
            <person name="Brasileiro-Vidal A.C."/>
            <person name="Benko-Iseppon A.M."/>
        </authorList>
    </citation>
    <scope>NUCLEOTIDE SEQUENCE [LARGE SCALE GENOMIC DNA]</scope>
    <source>
        <tissue evidence="2">Leaves</tissue>
    </source>
</reference>
<sequence length="435" mass="49629">MKELGADATMSATAVTQDDGGGAAMMYWWLREEYRTEVVDPSQRVMRGINESARWDASGVKAAFQQGRGINRARNYEEGVFTIFVDNLPNVIFKRDLFKEFGKDGKETWTNEVQHERGKAERLGWRRQHFAGDKKHDKKVKQIWRKVRNKEGGDVLKGDTGNQVMTKEKSIRKEVEARVCESKKDLLKRSPGQIECRDIGPFKCLLTFDSANYRDEAMVNPSLFTVFNEIRPHWDVIWSHSRRVWLEVMGLPVHVWSDETFNSIVKLWGKLVFLDDIMEASMSFSVARFLVGCFEWDRINEWITVKAEGKDFEVYVREFGGEVYSFQAHPSCGDDDDEEESGGSESKSCSIVKETPPEGVEKTERVAGELFKFPNVGHASVNDNAVMGESGCVLEVNASNEQGGCIPKMTIHDDRVDTYVDKWKEGIWACNFVNQ</sequence>
<keyword evidence="3" id="KW-1185">Reference proteome</keyword>
<accession>A0ABU6XQW5</accession>
<name>A0ABU6XQW5_9FABA</name>
<evidence type="ECO:0000256" key="1">
    <source>
        <dbReference type="SAM" id="MobiDB-lite"/>
    </source>
</evidence>
<organism evidence="2 3">
    <name type="scientific">Stylosanthes scabra</name>
    <dbReference type="NCBI Taxonomy" id="79078"/>
    <lineage>
        <taxon>Eukaryota</taxon>
        <taxon>Viridiplantae</taxon>
        <taxon>Streptophyta</taxon>
        <taxon>Embryophyta</taxon>
        <taxon>Tracheophyta</taxon>
        <taxon>Spermatophyta</taxon>
        <taxon>Magnoliopsida</taxon>
        <taxon>eudicotyledons</taxon>
        <taxon>Gunneridae</taxon>
        <taxon>Pentapetalae</taxon>
        <taxon>rosids</taxon>
        <taxon>fabids</taxon>
        <taxon>Fabales</taxon>
        <taxon>Fabaceae</taxon>
        <taxon>Papilionoideae</taxon>
        <taxon>50 kb inversion clade</taxon>
        <taxon>dalbergioids sensu lato</taxon>
        <taxon>Dalbergieae</taxon>
        <taxon>Pterocarpus clade</taxon>
        <taxon>Stylosanthes</taxon>
    </lineage>
</organism>